<evidence type="ECO:0000313" key="1">
    <source>
        <dbReference type="EMBL" id="TMU57215.1"/>
    </source>
</evidence>
<dbReference type="RefSeq" id="WP_138834474.1">
    <property type="nucleotide sequence ID" value="NZ_VCNI01000001.1"/>
</dbReference>
<protein>
    <submittedName>
        <fullName evidence="1">Uncharacterized protein</fullName>
    </submittedName>
</protein>
<name>A0ABY2WR47_9FLAO</name>
<organism evidence="1 2">
    <name type="scientific">Flagellimonas algicola</name>
    <dbReference type="NCBI Taxonomy" id="2583815"/>
    <lineage>
        <taxon>Bacteria</taxon>
        <taxon>Pseudomonadati</taxon>
        <taxon>Bacteroidota</taxon>
        <taxon>Flavobacteriia</taxon>
        <taxon>Flavobacteriales</taxon>
        <taxon>Flavobacteriaceae</taxon>
        <taxon>Flagellimonas</taxon>
    </lineage>
</organism>
<sequence>MCPSIKILNQSKNGILTFCNQSKLFQLVYNNLCFEFYEWELEAFGEHLKSLDLNYWEKAMPFAPTSRKIPISVGNKCFVILVDKNEILELKRLLKITHNSVEFLSAKDINYRFIEN</sequence>
<reference evidence="1 2" key="1">
    <citation type="submission" date="2019-05" db="EMBL/GenBank/DDBJ databases">
        <title>Flagellimonas sp. AsT0115, sp. nov., isolated from a marine red algae, Asparagopsis taxiformis.</title>
        <authorList>
            <person name="Kim J."/>
            <person name="Jeong S.E."/>
            <person name="Jeon C.O."/>
        </authorList>
    </citation>
    <scope>NUCLEOTIDE SEQUENCE [LARGE SCALE GENOMIC DNA]</scope>
    <source>
        <strain evidence="1 2">AsT0115</strain>
    </source>
</reference>
<dbReference type="Proteomes" id="UP000751614">
    <property type="component" value="Unassembled WGS sequence"/>
</dbReference>
<dbReference type="Pfam" id="PF20391">
    <property type="entry name" value="DUF6686"/>
    <property type="match status" value="1"/>
</dbReference>
<accession>A0ABY2WR47</accession>
<dbReference type="EMBL" id="VCNI01000001">
    <property type="protein sequence ID" value="TMU57215.1"/>
    <property type="molecule type" value="Genomic_DNA"/>
</dbReference>
<evidence type="ECO:0000313" key="2">
    <source>
        <dbReference type="Proteomes" id="UP000751614"/>
    </source>
</evidence>
<gene>
    <name evidence="1" type="ORF">FGG15_06625</name>
</gene>
<proteinExistence type="predicted"/>
<dbReference type="InterPro" id="IPR046508">
    <property type="entry name" value="DUF6686"/>
</dbReference>
<comment type="caution">
    <text evidence="1">The sequence shown here is derived from an EMBL/GenBank/DDBJ whole genome shotgun (WGS) entry which is preliminary data.</text>
</comment>
<keyword evidence="2" id="KW-1185">Reference proteome</keyword>